<reference evidence="2" key="1">
    <citation type="submission" date="2020-06" db="EMBL/GenBank/DDBJ databases">
        <title>Draft genome of Bugula neritina, a colonial animal packing powerful symbionts and potential medicines.</title>
        <authorList>
            <person name="Rayko M."/>
        </authorList>
    </citation>
    <scope>NUCLEOTIDE SEQUENCE [LARGE SCALE GENOMIC DNA]</scope>
    <source>
        <strain evidence="2">Kwan_BN1</strain>
    </source>
</reference>
<dbReference type="Proteomes" id="UP000593567">
    <property type="component" value="Unassembled WGS sequence"/>
</dbReference>
<feature type="domain" description="BTB" evidence="1">
    <location>
        <begin position="76"/>
        <end position="135"/>
    </location>
</feature>
<proteinExistence type="predicted"/>
<protein>
    <recommendedName>
        <fullName evidence="1">BTB domain-containing protein</fullName>
    </recommendedName>
</protein>
<dbReference type="InterPro" id="IPR011333">
    <property type="entry name" value="SKP1/BTB/POZ_sf"/>
</dbReference>
<comment type="caution">
    <text evidence="2">The sequence shown here is derived from an EMBL/GenBank/DDBJ whole genome shotgun (WGS) entry which is preliminary data.</text>
</comment>
<dbReference type="OrthoDB" id="409824at2759"/>
<evidence type="ECO:0000259" key="1">
    <source>
        <dbReference type="PROSITE" id="PS50097"/>
    </source>
</evidence>
<organism evidence="2 3">
    <name type="scientific">Bugula neritina</name>
    <name type="common">Brown bryozoan</name>
    <name type="synonym">Sertularia neritina</name>
    <dbReference type="NCBI Taxonomy" id="10212"/>
    <lineage>
        <taxon>Eukaryota</taxon>
        <taxon>Metazoa</taxon>
        <taxon>Spiralia</taxon>
        <taxon>Lophotrochozoa</taxon>
        <taxon>Bryozoa</taxon>
        <taxon>Gymnolaemata</taxon>
        <taxon>Cheilostomatida</taxon>
        <taxon>Flustrina</taxon>
        <taxon>Buguloidea</taxon>
        <taxon>Bugulidae</taxon>
        <taxon>Bugula</taxon>
    </lineage>
</organism>
<accession>A0A7J7JYF5</accession>
<dbReference type="EMBL" id="VXIV02001645">
    <property type="protein sequence ID" value="KAF6030997.1"/>
    <property type="molecule type" value="Genomic_DNA"/>
</dbReference>
<dbReference type="AlphaFoldDB" id="A0A7J7JYF5"/>
<evidence type="ECO:0000313" key="3">
    <source>
        <dbReference type="Proteomes" id="UP000593567"/>
    </source>
</evidence>
<name>A0A7J7JYF5_BUGNE</name>
<dbReference type="Pfam" id="PF00651">
    <property type="entry name" value="BTB"/>
    <property type="match status" value="1"/>
</dbReference>
<evidence type="ECO:0000313" key="2">
    <source>
        <dbReference type="EMBL" id="KAF6030997.1"/>
    </source>
</evidence>
<dbReference type="PANTHER" id="PTHR22744:SF17">
    <property type="entry name" value="BTB DOMAIN-CONTAINING PROTEIN"/>
    <property type="match status" value="1"/>
</dbReference>
<keyword evidence="3" id="KW-1185">Reference proteome</keyword>
<dbReference type="InterPro" id="IPR000210">
    <property type="entry name" value="BTB/POZ_dom"/>
</dbReference>
<sequence>MEENCLIPLGAVQVVPRPRRTELKSIKDALRKVDRESKDCDIAQRATITHPLSEKSRRLDKPLPELRLFSEPDALCNLTLVVEDKTLYIHKEVLASWSPVFMAMFSSNFIETEKKEVVLTGKSLYNVRLLLNCIYPPNLYKITAENVMLLLPLIEEYDISGLKTQCEDILIQEEPSLDILLIGHEYNMPKVIEHSVTACSSLSLTSIDHKKNIEIANHIPEQYFLEIYRTKITLQGEQLRQYKRLKEKSNALHSNLECWGKASNSYPCEKHRMFNEDCISCLREFYTYALEQSKALKNFI</sequence>
<dbReference type="SUPFAM" id="SSF54695">
    <property type="entry name" value="POZ domain"/>
    <property type="match status" value="1"/>
</dbReference>
<dbReference type="Gene3D" id="3.30.710.10">
    <property type="entry name" value="Potassium Channel Kv1.1, Chain A"/>
    <property type="match status" value="1"/>
</dbReference>
<dbReference type="PANTHER" id="PTHR22744">
    <property type="entry name" value="HELIX LOOP HELIX PROTEIN 21-RELATED"/>
    <property type="match status" value="1"/>
</dbReference>
<gene>
    <name evidence="2" type="ORF">EB796_010696</name>
</gene>
<dbReference type="PROSITE" id="PS50097">
    <property type="entry name" value="BTB"/>
    <property type="match status" value="1"/>
</dbReference>
<dbReference type="SMART" id="SM00225">
    <property type="entry name" value="BTB"/>
    <property type="match status" value="1"/>
</dbReference>
<dbReference type="CDD" id="cd18186">
    <property type="entry name" value="BTB_POZ_ZBTB_KLHL-like"/>
    <property type="match status" value="1"/>
</dbReference>